<dbReference type="EMBL" id="JAPEUX010000007">
    <property type="protein sequence ID" value="KAJ4348857.1"/>
    <property type="molecule type" value="Genomic_DNA"/>
</dbReference>
<dbReference type="GeneID" id="80913766"/>
<dbReference type="Proteomes" id="UP001140513">
    <property type="component" value="Unassembled WGS sequence"/>
</dbReference>
<reference evidence="1" key="1">
    <citation type="submission" date="2022-10" db="EMBL/GenBank/DDBJ databases">
        <title>Tapping the CABI collections for fungal endophytes: first genome assemblies for Collariella, Neodidymelliopsis, Ascochyta clinopodiicola, Didymella pomorum, Didymosphaeria variabile, Neocosmospora piperis and Neocucurbitaria cava.</title>
        <authorList>
            <person name="Hill R."/>
        </authorList>
    </citation>
    <scope>NUCLEOTIDE SEQUENCE</scope>
    <source>
        <strain evidence="1">IMI 356815</strain>
    </source>
</reference>
<dbReference type="OrthoDB" id="3808571at2759"/>
<comment type="caution">
    <text evidence="1">The sequence shown here is derived from an EMBL/GenBank/DDBJ whole genome shotgun (WGS) entry which is preliminary data.</text>
</comment>
<evidence type="ECO:0000313" key="2">
    <source>
        <dbReference type="Proteomes" id="UP001140513"/>
    </source>
</evidence>
<evidence type="ECO:0000313" key="1">
    <source>
        <dbReference type="EMBL" id="KAJ4348857.1"/>
    </source>
</evidence>
<proteinExistence type="predicted"/>
<gene>
    <name evidence="1" type="ORF">N0V89_010236</name>
</gene>
<name>A0A9W8XFC9_9PLEO</name>
<protein>
    <submittedName>
        <fullName evidence="1">Uncharacterized protein</fullName>
    </submittedName>
</protein>
<dbReference type="AlphaFoldDB" id="A0A9W8XFC9"/>
<dbReference type="RefSeq" id="XP_056068245.1">
    <property type="nucleotide sequence ID" value="XM_056218980.1"/>
</dbReference>
<keyword evidence="2" id="KW-1185">Reference proteome</keyword>
<sequence>MTAQPLQSSALKSRLGGGPILRIENFEEWDFARMGFKSDQDRVKWLDDNNKWKSYTDIIEELRKPREKFARRKIYEAHRKSLQEELRQKIKDELIVRSHEPYLAGIELPENQKIKSNEIPELWKRCETGWIENSFAETQLLGSLDGLIKELPFFDATSPWDFMVLGLPSLCMKTFKEVSYRQYRFAIEIIAQITSAMEDRYGHANHLAQHTIYLDHTHMTSYPGPGETDQDRFKNALFERTHHLDRKLDMEVAPPFENEPIMLSWLLKELGGADALVRLPQMMLIMFKPVNPIRQLIQHLLDQLQHEQLPCVIVCAPGDVDNVMPSGNSHLAELANRYSGDRSSDLVEDFLTRNYHKHALLTDETLAGLEHFSPEAKQEAKNILGTLCLFVRKDLRHSPPRANTA</sequence>
<organism evidence="1 2">
    <name type="scientific">Didymosphaeria variabile</name>
    <dbReference type="NCBI Taxonomy" id="1932322"/>
    <lineage>
        <taxon>Eukaryota</taxon>
        <taxon>Fungi</taxon>
        <taxon>Dikarya</taxon>
        <taxon>Ascomycota</taxon>
        <taxon>Pezizomycotina</taxon>
        <taxon>Dothideomycetes</taxon>
        <taxon>Pleosporomycetidae</taxon>
        <taxon>Pleosporales</taxon>
        <taxon>Massarineae</taxon>
        <taxon>Didymosphaeriaceae</taxon>
        <taxon>Didymosphaeria</taxon>
    </lineage>
</organism>
<accession>A0A9W8XFC9</accession>